<name>X1AEL4_9ZZZZ</name>
<sequence length="165" mass="19092">MIDSAIIKNIIEKDFQKVINKVVFENENHLKDKLVKFLKLNLPANINIKSEEITKFGVLDLLVNNEFIIELKYADNVGTLERGISEIIRYRNLDKKIIIIILDTGKLSKGILNKYSEYFKQAGAKVVIIIKAKGKRKRVDTNISFLEKYIIGKHFIIVEEILKNF</sequence>
<evidence type="ECO:0008006" key="2">
    <source>
        <dbReference type="Google" id="ProtNLM"/>
    </source>
</evidence>
<comment type="caution">
    <text evidence="1">The sequence shown here is derived from an EMBL/GenBank/DDBJ whole genome shotgun (WGS) entry which is preliminary data.</text>
</comment>
<protein>
    <recommendedName>
        <fullName evidence="2">Restriction endonuclease type IV Mrr domain-containing protein</fullName>
    </recommendedName>
</protein>
<proteinExistence type="predicted"/>
<dbReference type="EMBL" id="BART01003004">
    <property type="protein sequence ID" value="GAG71143.1"/>
    <property type="molecule type" value="Genomic_DNA"/>
</dbReference>
<evidence type="ECO:0000313" key="1">
    <source>
        <dbReference type="EMBL" id="GAG71143.1"/>
    </source>
</evidence>
<gene>
    <name evidence="1" type="ORF">S01H4_08660</name>
</gene>
<reference evidence="1" key="1">
    <citation type="journal article" date="2014" name="Front. Microbiol.">
        <title>High frequency of phylogenetically diverse reductive dehalogenase-homologous genes in deep subseafloor sedimentary metagenomes.</title>
        <authorList>
            <person name="Kawai M."/>
            <person name="Futagami T."/>
            <person name="Toyoda A."/>
            <person name="Takaki Y."/>
            <person name="Nishi S."/>
            <person name="Hori S."/>
            <person name="Arai W."/>
            <person name="Tsubouchi T."/>
            <person name="Morono Y."/>
            <person name="Uchiyama I."/>
            <person name="Ito T."/>
            <person name="Fujiyama A."/>
            <person name="Inagaki F."/>
            <person name="Takami H."/>
        </authorList>
    </citation>
    <scope>NUCLEOTIDE SEQUENCE</scope>
    <source>
        <strain evidence="1">Expedition CK06-06</strain>
    </source>
</reference>
<dbReference type="AlphaFoldDB" id="X1AEL4"/>
<accession>X1AEL4</accession>
<organism evidence="1">
    <name type="scientific">marine sediment metagenome</name>
    <dbReference type="NCBI Taxonomy" id="412755"/>
    <lineage>
        <taxon>unclassified sequences</taxon>
        <taxon>metagenomes</taxon>
        <taxon>ecological metagenomes</taxon>
    </lineage>
</organism>
<feature type="non-terminal residue" evidence="1">
    <location>
        <position position="165"/>
    </location>
</feature>